<dbReference type="Gene3D" id="3.40.630.30">
    <property type="match status" value="1"/>
</dbReference>
<proteinExistence type="predicted"/>
<comment type="caution">
    <text evidence="4">The sequence shown here is derived from an EMBL/GenBank/DDBJ whole genome shotgun (WGS) entry which is preliminary data.</text>
</comment>
<reference evidence="4 5" key="1">
    <citation type="submission" date="2020-04" db="EMBL/GenBank/DDBJ databases">
        <title>MicrobeNet Type strains.</title>
        <authorList>
            <person name="Nicholson A.C."/>
        </authorList>
    </citation>
    <scope>NUCLEOTIDE SEQUENCE [LARGE SCALE GENOMIC DNA]</scope>
    <source>
        <strain evidence="4 5">DSM 44956</strain>
    </source>
</reference>
<dbReference type="Pfam" id="PF00583">
    <property type="entry name" value="Acetyltransf_1"/>
    <property type="match status" value="1"/>
</dbReference>
<evidence type="ECO:0000313" key="5">
    <source>
        <dbReference type="Proteomes" id="UP000540698"/>
    </source>
</evidence>
<feature type="domain" description="N-acetyltransferase" evidence="3">
    <location>
        <begin position="94"/>
        <end position="251"/>
    </location>
</feature>
<evidence type="ECO:0000313" key="4">
    <source>
        <dbReference type="EMBL" id="NKY31315.1"/>
    </source>
</evidence>
<sequence length="251" mass="28207">MADVLRALKHVLERTKTALVDGVAHVLHKDISEVAGKADEAARVLKDRDLDSAKPFSTHGFAHSATRAATEIDSSSGHGVLQGHDMPGGRLTTTEIRRLVPDEWHVIRYFGLKHAGRNPLDFRSSRADMEKKTEQDYRKDFDTIESFFAFHANEPIGRVRLVATDNSQVREMIAVNVDPLARGTGTSDRLIQTALKWARNNNCAAVELWVRDNNDHAMNLYLRNGFVFTGEAEPHWADDSLRTVQMRHDLS</sequence>
<keyword evidence="2" id="KW-0012">Acyltransferase</keyword>
<dbReference type="PROSITE" id="PS51186">
    <property type="entry name" value="GNAT"/>
    <property type="match status" value="1"/>
</dbReference>
<keyword evidence="1 4" id="KW-0808">Transferase</keyword>
<dbReference type="Proteomes" id="UP000540698">
    <property type="component" value="Unassembled WGS sequence"/>
</dbReference>
<accession>A0A7X6R749</accession>
<dbReference type="RefSeq" id="WP_157114401.1">
    <property type="nucleotide sequence ID" value="NZ_JAAXOS010000030.1"/>
</dbReference>
<dbReference type="GO" id="GO:0016747">
    <property type="term" value="F:acyltransferase activity, transferring groups other than amino-acyl groups"/>
    <property type="evidence" value="ECO:0007669"/>
    <property type="project" value="InterPro"/>
</dbReference>
<dbReference type="PANTHER" id="PTHR43877">
    <property type="entry name" value="AMINOALKYLPHOSPHONATE N-ACETYLTRANSFERASE-RELATED-RELATED"/>
    <property type="match status" value="1"/>
</dbReference>
<dbReference type="EMBL" id="JAAXOS010000030">
    <property type="protein sequence ID" value="NKY31315.1"/>
    <property type="molecule type" value="Genomic_DNA"/>
</dbReference>
<evidence type="ECO:0000256" key="1">
    <source>
        <dbReference type="ARBA" id="ARBA00022679"/>
    </source>
</evidence>
<evidence type="ECO:0000256" key="2">
    <source>
        <dbReference type="ARBA" id="ARBA00023315"/>
    </source>
</evidence>
<dbReference type="AlphaFoldDB" id="A0A7X6R749"/>
<evidence type="ECO:0000259" key="3">
    <source>
        <dbReference type="PROSITE" id="PS51186"/>
    </source>
</evidence>
<protein>
    <submittedName>
        <fullName evidence="4">GNAT family N-acetyltransferase</fullName>
    </submittedName>
</protein>
<dbReference type="InterPro" id="IPR000182">
    <property type="entry name" value="GNAT_dom"/>
</dbReference>
<gene>
    <name evidence="4" type="ORF">HGB38_34730</name>
</gene>
<keyword evidence="5" id="KW-1185">Reference proteome</keyword>
<name>A0A7X6R749_9NOCA</name>
<dbReference type="InterPro" id="IPR050832">
    <property type="entry name" value="Bact_Acetyltransf"/>
</dbReference>
<dbReference type="CDD" id="cd04301">
    <property type="entry name" value="NAT_SF"/>
    <property type="match status" value="1"/>
</dbReference>
<dbReference type="InterPro" id="IPR016181">
    <property type="entry name" value="Acyl_CoA_acyltransferase"/>
</dbReference>
<dbReference type="SUPFAM" id="SSF55729">
    <property type="entry name" value="Acyl-CoA N-acyltransferases (Nat)"/>
    <property type="match status" value="1"/>
</dbReference>
<dbReference type="PANTHER" id="PTHR43877:SF2">
    <property type="entry name" value="AMINOALKYLPHOSPHONATE N-ACETYLTRANSFERASE-RELATED"/>
    <property type="match status" value="1"/>
</dbReference>
<organism evidence="4 5">
    <name type="scientific">Nocardia gamkensis</name>
    <dbReference type="NCBI Taxonomy" id="352869"/>
    <lineage>
        <taxon>Bacteria</taxon>
        <taxon>Bacillati</taxon>
        <taxon>Actinomycetota</taxon>
        <taxon>Actinomycetes</taxon>
        <taxon>Mycobacteriales</taxon>
        <taxon>Nocardiaceae</taxon>
        <taxon>Nocardia</taxon>
    </lineage>
</organism>